<dbReference type="EMBL" id="JADIMH010000032">
    <property type="protein sequence ID" value="MBO8467256.1"/>
    <property type="molecule type" value="Genomic_DNA"/>
</dbReference>
<accession>A0A9D9I7C1</accession>
<sequence length="609" mass="66040">MMRNSNSIKSVLGCCSVLAVLAIQGCTEKNGIFGHNPEAHTSEAYVNFRIEPENGIDNVNVYAYREGKLVGTVYSVNRRKVGMYLSPGKEYDFYVLANSGMVDPPEDRDSVQSLVCKIGSMDALAGNSLPMSSHVKAEIGSGRHYDVHVCLSGIVSEVGVAIDTSGTDGFVVRSVRLVNAAADYRPFSCGCPAASFFKEGYSASDKEIADINMGRTVYVRLLENCQGELFPSNDDSRNKTPANLPEDLASKCSYMEITASRHTAGGGEAEAVYRFCLGQDAVSDCNLNRNTLTKVTLAVTGDGPDDYGWIVGDREIQEPEIRLFAAGAGGTVIYTDRKGETARMKFGTGIWRDVIHAGNRYVMVGSNGWLTCSENGEDWIVAAEYQVDWQAVTYGNGKFVAVGYHEYPVAEGPYPERLAGYVAVSDDGREWSVTEISDFCLLDADYGNGCFVIAGYCRTFGGTVSSGRFLCSPDGREWSEIKVRSRYYPCVLYGNDIFIALDAGMCIRSEDGSFWSSSEFAGTIDMDAMAYGAGTYVAAGRFGTIVCSFDASIWTEAEVPPGRLTGVFYSKGYFIVTSASGSVMISHDGKEWRQTDTGCSCALYCACIL</sequence>
<dbReference type="SUPFAM" id="SSF50939">
    <property type="entry name" value="Sialidases"/>
    <property type="match status" value="1"/>
</dbReference>
<gene>
    <name evidence="1" type="ORF">IAB99_05780</name>
</gene>
<comment type="caution">
    <text evidence="1">The sequence shown here is derived from an EMBL/GenBank/DDBJ whole genome shotgun (WGS) entry which is preliminary data.</text>
</comment>
<organism evidence="1 2">
    <name type="scientific">Candidatus Cryptobacteroides faecipullorum</name>
    <dbReference type="NCBI Taxonomy" id="2840764"/>
    <lineage>
        <taxon>Bacteria</taxon>
        <taxon>Pseudomonadati</taxon>
        <taxon>Bacteroidota</taxon>
        <taxon>Bacteroidia</taxon>
        <taxon>Bacteroidales</taxon>
        <taxon>Candidatus Cryptobacteroides</taxon>
    </lineage>
</organism>
<dbReference type="AlphaFoldDB" id="A0A9D9I7C1"/>
<dbReference type="InterPro" id="IPR036278">
    <property type="entry name" value="Sialidase_sf"/>
</dbReference>
<reference evidence="1" key="1">
    <citation type="submission" date="2020-10" db="EMBL/GenBank/DDBJ databases">
        <authorList>
            <person name="Gilroy R."/>
        </authorList>
    </citation>
    <scope>NUCLEOTIDE SEQUENCE</scope>
    <source>
        <strain evidence="1">B1-15692</strain>
    </source>
</reference>
<name>A0A9D9I7C1_9BACT</name>
<reference evidence="1" key="2">
    <citation type="journal article" date="2021" name="PeerJ">
        <title>Extensive microbial diversity within the chicken gut microbiome revealed by metagenomics and culture.</title>
        <authorList>
            <person name="Gilroy R."/>
            <person name="Ravi A."/>
            <person name="Getino M."/>
            <person name="Pursley I."/>
            <person name="Horton D.L."/>
            <person name="Alikhan N.F."/>
            <person name="Baker D."/>
            <person name="Gharbi K."/>
            <person name="Hall N."/>
            <person name="Watson M."/>
            <person name="Adriaenssens E.M."/>
            <person name="Foster-Nyarko E."/>
            <person name="Jarju S."/>
            <person name="Secka A."/>
            <person name="Antonio M."/>
            <person name="Oren A."/>
            <person name="Chaudhuri R.R."/>
            <person name="La Ragione R."/>
            <person name="Hildebrand F."/>
            <person name="Pallen M.J."/>
        </authorList>
    </citation>
    <scope>NUCLEOTIDE SEQUENCE</scope>
    <source>
        <strain evidence="1">B1-15692</strain>
    </source>
</reference>
<dbReference type="PROSITE" id="PS51257">
    <property type="entry name" value="PROKAR_LIPOPROTEIN"/>
    <property type="match status" value="1"/>
</dbReference>
<proteinExistence type="predicted"/>
<dbReference type="Proteomes" id="UP000823660">
    <property type="component" value="Unassembled WGS sequence"/>
</dbReference>
<evidence type="ECO:0000313" key="2">
    <source>
        <dbReference type="Proteomes" id="UP000823660"/>
    </source>
</evidence>
<evidence type="ECO:0000313" key="1">
    <source>
        <dbReference type="EMBL" id="MBO8467256.1"/>
    </source>
</evidence>
<protein>
    <submittedName>
        <fullName evidence="1">DUF4906 domain-containing protein</fullName>
    </submittedName>
</protein>